<keyword evidence="7 10" id="KW-0472">Membrane</keyword>
<dbReference type="CDD" id="cd15853">
    <property type="entry name" value="SNARE_Bet1"/>
    <property type="match status" value="1"/>
</dbReference>
<dbReference type="PANTHER" id="PTHR12791">
    <property type="entry name" value="GOLGI SNARE BET1-RELATED"/>
    <property type="match status" value="1"/>
</dbReference>
<feature type="non-terminal residue" evidence="11">
    <location>
        <position position="1"/>
    </location>
</feature>
<keyword evidence="12" id="KW-1185">Reference proteome</keyword>
<feature type="region of interest" description="Disordered" evidence="9">
    <location>
        <begin position="1"/>
        <end position="81"/>
    </location>
</feature>
<evidence type="ECO:0000256" key="9">
    <source>
        <dbReference type="SAM" id="MobiDB-lite"/>
    </source>
</evidence>
<dbReference type="GO" id="GO:0015031">
    <property type="term" value="P:protein transport"/>
    <property type="evidence" value="ECO:0007669"/>
    <property type="project" value="UniProtKB-KW"/>
</dbReference>
<feature type="compositionally biased region" description="Low complexity" evidence="9">
    <location>
        <begin position="14"/>
        <end position="29"/>
    </location>
</feature>
<comment type="caution">
    <text evidence="11">The sequence shown here is derived from an EMBL/GenBank/DDBJ whole genome shotgun (WGS) entry which is preliminary data.</text>
</comment>
<organism evidence="11 12">
    <name type="scientific">Naganishia liquefaciens</name>
    <dbReference type="NCBI Taxonomy" id="104408"/>
    <lineage>
        <taxon>Eukaryota</taxon>
        <taxon>Fungi</taxon>
        <taxon>Dikarya</taxon>
        <taxon>Basidiomycota</taxon>
        <taxon>Agaricomycotina</taxon>
        <taxon>Tremellomycetes</taxon>
        <taxon>Filobasidiales</taxon>
        <taxon>Filobasidiaceae</taxon>
        <taxon>Naganishia</taxon>
    </lineage>
</organism>
<evidence type="ECO:0000256" key="6">
    <source>
        <dbReference type="ARBA" id="ARBA00023034"/>
    </source>
</evidence>
<feature type="transmembrane region" description="Helical" evidence="10">
    <location>
        <begin position="165"/>
        <end position="184"/>
    </location>
</feature>
<evidence type="ECO:0000256" key="8">
    <source>
        <dbReference type="ARBA" id="ARBA00046280"/>
    </source>
</evidence>
<keyword evidence="4" id="KW-0653">Protein transport</keyword>
<dbReference type="Proteomes" id="UP000620104">
    <property type="component" value="Unassembled WGS sequence"/>
</dbReference>
<keyword evidence="5 10" id="KW-1133">Transmembrane helix</keyword>
<evidence type="ECO:0008006" key="13">
    <source>
        <dbReference type="Google" id="ProtNLM"/>
    </source>
</evidence>
<gene>
    <name evidence="11" type="ORF">NliqN6_5035</name>
</gene>
<keyword evidence="3 10" id="KW-0812">Transmembrane</keyword>
<protein>
    <recommendedName>
        <fullName evidence="13">t-SNARE coiled-coil homology domain-containing protein</fullName>
    </recommendedName>
</protein>
<dbReference type="AlphaFoldDB" id="A0A8H3TX01"/>
<evidence type="ECO:0000256" key="7">
    <source>
        <dbReference type="ARBA" id="ARBA00023136"/>
    </source>
</evidence>
<comment type="subcellular location">
    <subcellularLocation>
        <location evidence="8">Endomembrane system</location>
        <topology evidence="8">Single-pass type IV membrane protein</topology>
    </subcellularLocation>
    <subcellularLocation>
        <location evidence="1">Golgi apparatus membrane</location>
    </subcellularLocation>
</comment>
<accession>A0A8H3TX01</accession>
<evidence type="ECO:0000256" key="5">
    <source>
        <dbReference type="ARBA" id="ARBA00022989"/>
    </source>
</evidence>
<evidence type="ECO:0000256" key="1">
    <source>
        <dbReference type="ARBA" id="ARBA00004394"/>
    </source>
</evidence>
<evidence type="ECO:0000313" key="12">
    <source>
        <dbReference type="Proteomes" id="UP000620104"/>
    </source>
</evidence>
<feature type="compositionally biased region" description="Low complexity" evidence="9">
    <location>
        <begin position="55"/>
        <end position="67"/>
    </location>
</feature>
<dbReference type="InterPro" id="IPR039899">
    <property type="entry name" value="BET1_SNARE"/>
</dbReference>
<sequence length="187" mass="20471">RSNAGSPAPILLPGGQYSASSGRSASPYSNLAARSGARGVNSPGGAQDTHNVPYSTSHSSGSFGASTRDPVPRFTESPYQADSYSKTAQQLEHQNDDKLEGLMSKVRILKDASGFQLVTIGIGDEVRQSNMELGNMNDAFSSTSTFLNGTFQRMNRMARRQGGQWCYLMLFLILVLWIFVILWIKRR</sequence>
<evidence type="ECO:0000313" key="11">
    <source>
        <dbReference type="EMBL" id="GHJ88633.1"/>
    </source>
</evidence>
<reference evidence="11" key="1">
    <citation type="submission" date="2020-07" db="EMBL/GenBank/DDBJ databases">
        <title>Draft Genome Sequence of a Deep-Sea Yeast, Naganishia (Cryptococcus) liquefaciens strain N6.</title>
        <authorList>
            <person name="Han Y.W."/>
            <person name="Kajitani R."/>
            <person name="Morimoto H."/>
            <person name="Parhat M."/>
            <person name="Tsubouchi H."/>
            <person name="Bakenova O."/>
            <person name="Ogata M."/>
            <person name="Argunhan B."/>
            <person name="Aoki R."/>
            <person name="Kajiwara S."/>
            <person name="Itoh T."/>
            <person name="Iwasaki H."/>
        </authorList>
    </citation>
    <scope>NUCLEOTIDE SEQUENCE</scope>
    <source>
        <strain evidence="11">N6</strain>
    </source>
</reference>
<evidence type="ECO:0000256" key="10">
    <source>
        <dbReference type="SAM" id="Phobius"/>
    </source>
</evidence>
<evidence type="ECO:0000256" key="3">
    <source>
        <dbReference type="ARBA" id="ARBA00022692"/>
    </source>
</evidence>
<evidence type="ECO:0000256" key="2">
    <source>
        <dbReference type="ARBA" id="ARBA00022448"/>
    </source>
</evidence>
<keyword evidence="6" id="KW-0333">Golgi apparatus</keyword>
<keyword evidence="2" id="KW-0813">Transport</keyword>
<dbReference type="SUPFAM" id="SSF58038">
    <property type="entry name" value="SNARE fusion complex"/>
    <property type="match status" value="1"/>
</dbReference>
<dbReference type="OrthoDB" id="3063237at2759"/>
<dbReference type="GO" id="GO:0000139">
    <property type="term" value="C:Golgi membrane"/>
    <property type="evidence" value="ECO:0007669"/>
    <property type="project" value="UniProtKB-SubCell"/>
</dbReference>
<dbReference type="EMBL" id="BLZA01000030">
    <property type="protein sequence ID" value="GHJ88633.1"/>
    <property type="molecule type" value="Genomic_DNA"/>
</dbReference>
<evidence type="ECO:0000256" key="4">
    <source>
        <dbReference type="ARBA" id="ARBA00022927"/>
    </source>
</evidence>
<proteinExistence type="predicted"/>
<name>A0A8H3TX01_9TREE</name>